<dbReference type="SUPFAM" id="SSF53067">
    <property type="entry name" value="Actin-like ATPase domain"/>
    <property type="match status" value="1"/>
</dbReference>
<comment type="similarity">
    <text evidence="1">Belongs to the ROK (NagC/XylR) family.</text>
</comment>
<dbReference type="InterPro" id="IPR000600">
    <property type="entry name" value="ROK"/>
</dbReference>
<evidence type="ECO:0000313" key="2">
    <source>
        <dbReference type="EMBL" id="MCW1923134.1"/>
    </source>
</evidence>
<proteinExistence type="inferred from homology"/>
<dbReference type="Gene3D" id="3.30.420.40">
    <property type="match status" value="2"/>
</dbReference>
<dbReference type="Pfam" id="PF00480">
    <property type="entry name" value="ROK"/>
    <property type="match status" value="1"/>
</dbReference>
<accession>A0ABT3GHZ2</accession>
<evidence type="ECO:0000313" key="3">
    <source>
        <dbReference type="Proteomes" id="UP001320876"/>
    </source>
</evidence>
<reference evidence="2 3" key="1">
    <citation type="submission" date="2022-10" db="EMBL/GenBank/DDBJ databases">
        <title>Luteolibacter arcticus strain CCTCC AB 2014275, whole genome shotgun sequencing project.</title>
        <authorList>
            <person name="Zhao G."/>
            <person name="Shen L."/>
        </authorList>
    </citation>
    <scope>NUCLEOTIDE SEQUENCE [LARGE SCALE GENOMIC DNA]</scope>
    <source>
        <strain evidence="2 3">CCTCC AB 2014275</strain>
    </source>
</reference>
<dbReference type="EMBL" id="JAPDDT010000004">
    <property type="protein sequence ID" value="MCW1923134.1"/>
    <property type="molecule type" value="Genomic_DNA"/>
</dbReference>
<comment type="caution">
    <text evidence="2">The sequence shown here is derived from an EMBL/GenBank/DDBJ whole genome shotgun (WGS) entry which is preliminary data.</text>
</comment>
<dbReference type="PANTHER" id="PTHR18964">
    <property type="entry name" value="ROK (REPRESSOR, ORF, KINASE) FAMILY"/>
    <property type="match status" value="1"/>
</dbReference>
<name>A0ABT3GHZ2_9BACT</name>
<dbReference type="Proteomes" id="UP001320876">
    <property type="component" value="Unassembled WGS sequence"/>
</dbReference>
<gene>
    <name evidence="2" type="ORF">OKA05_11270</name>
</gene>
<protein>
    <submittedName>
        <fullName evidence="2">ROK family protein</fullName>
    </submittedName>
</protein>
<evidence type="ECO:0000256" key="1">
    <source>
        <dbReference type="ARBA" id="ARBA00006479"/>
    </source>
</evidence>
<sequence>MILLVGDLGGTRMKLGLVRGGEVLSQVVEPSNSEQGLAPQLPVIKAAWLRMLDDVGIPLAECTGVVISFPSLVDHQSGRILDEFGKYSDAVGIDLRAWSHEQLGLPLAIENDARMACIGEWQYGAGRGTDNLVMVTLGTGLGTCAIMEGKVMRGVHGQAGVLGGHTTLRYGGRACPCGNTGCAEAEASTTSLAHLAANRTDFATSAVSKEPVLDFESVIRQASGGDTCAIALREHSLLVWSSLAVNLIHSYDPEVVIFGGGIMSAADLILPALREHIHRHAHTPWGRVRVEASLLGDQAALVASEWLFREQSTYFSK</sequence>
<dbReference type="InterPro" id="IPR043129">
    <property type="entry name" value="ATPase_NBD"/>
</dbReference>
<organism evidence="2 3">
    <name type="scientific">Luteolibacter arcticus</name>
    <dbReference type="NCBI Taxonomy" id="1581411"/>
    <lineage>
        <taxon>Bacteria</taxon>
        <taxon>Pseudomonadati</taxon>
        <taxon>Verrucomicrobiota</taxon>
        <taxon>Verrucomicrobiia</taxon>
        <taxon>Verrucomicrobiales</taxon>
        <taxon>Verrucomicrobiaceae</taxon>
        <taxon>Luteolibacter</taxon>
    </lineage>
</organism>
<dbReference type="RefSeq" id="WP_264487242.1">
    <property type="nucleotide sequence ID" value="NZ_JAPDDT010000004.1"/>
</dbReference>
<keyword evidence="3" id="KW-1185">Reference proteome</keyword>
<dbReference type="PANTHER" id="PTHR18964:SF149">
    <property type="entry name" value="BIFUNCTIONAL UDP-N-ACETYLGLUCOSAMINE 2-EPIMERASE_N-ACETYLMANNOSAMINE KINASE"/>
    <property type="match status" value="1"/>
</dbReference>